<reference evidence="2" key="1">
    <citation type="journal article" date="2011" name="PLoS Genet.">
        <title>Genomic analysis of the necrotrophic fungal pathogens Sclerotinia sclerotiorum and Botrytis cinerea.</title>
        <authorList>
            <person name="Amselem J."/>
            <person name="Cuomo C.A."/>
            <person name="van Kan J.A."/>
            <person name="Viaud M."/>
            <person name="Benito E.P."/>
            <person name="Couloux A."/>
            <person name="Coutinho P.M."/>
            <person name="de Vries R.P."/>
            <person name="Dyer P.S."/>
            <person name="Fillinger S."/>
            <person name="Fournier E."/>
            <person name="Gout L."/>
            <person name="Hahn M."/>
            <person name="Kohn L."/>
            <person name="Lapalu N."/>
            <person name="Plummer K.M."/>
            <person name="Pradier J.M."/>
            <person name="Quevillon E."/>
            <person name="Sharon A."/>
            <person name="Simon A."/>
            <person name="ten Have A."/>
            <person name="Tudzynski B."/>
            <person name="Tudzynski P."/>
            <person name="Wincker P."/>
            <person name="Andrew M."/>
            <person name="Anthouard V."/>
            <person name="Beever R.E."/>
            <person name="Beffa R."/>
            <person name="Benoit I."/>
            <person name="Bouzid O."/>
            <person name="Brault B."/>
            <person name="Chen Z."/>
            <person name="Choquer M."/>
            <person name="Collemare J."/>
            <person name="Cotton P."/>
            <person name="Danchin E.G."/>
            <person name="Da Silva C."/>
            <person name="Gautier A."/>
            <person name="Giraud C."/>
            <person name="Giraud T."/>
            <person name="Gonzalez C."/>
            <person name="Grossetete S."/>
            <person name="Guldener U."/>
            <person name="Henrissat B."/>
            <person name="Howlett B.J."/>
            <person name="Kodira C."/>
            <person name="Kretschmer M."/>
            <person name="Lappartient A."/>
            <person name="Leroch M."/>
            <person name="Levis C."/>
            <person name="Mauceli E."/>
            <person name="Neuveglise C."/>
            <person name="Oeser B."/>
            <person name="Pearson M."/>
            <person name="Poulain J."/>
            <person name="Poussereau N."/>
            <person name="Quesneville H."/>
            <person name="Rascle C."/>
            <person name="Schumacher J."/>
            <person name="Segurens B."/>
            <person name="Sexton A."/>
            <person name="Silva E."/>
            <person name="Sirven C."/>
            <person name="Soanes D.M."/>
            <person name="Talbot N.J."/>
            <person name="Templeton M."/>
            <person name="Yandava C."/>
            <person name="Yarden O."/>
            <person name="Zeng Q."/>
            <person name="Rollins J.A."/>
            <person name="Lebrun M.H."/>
            <person name="Dickman M."/>
        </authorList>
    </citation>
    <scope>NUCLEOTIDE SEQUENCE [LARGE SCALE GENOMIC DNA]</scope>
    <source>
        <strain evidence="2">T4</strain>
    </source>
</reference>
<dbReference type="InParanoid" id="G2YEU7"/>
<dbReference type="AlphaFoldDB" id="G2YEU7"/>
<sequence length="51" mass="6119">MHIYLIHLSIYLRYIYATLTHHASSERASKPSFNMHAQIHIFERAQNLAWH</sequence>
<dbReference type="Proteomes" id="UP000008177">
    <property type="component" value="Unplaced contigs"/>
</dbReference>
<protein>
    <submittedName>
        <fullName evidence="1">Uncharacterized protein</fullName>
    </submittedName>
</protein>
<organism evidence="1 2">
    <name type="scientific">Botryotinia fuckeliana (strain T4)</name>
    <name type="common">Noble rot fungus</name>
    <name type="synonym">Botrytis cinerea</name>
    <dbReference type="NCBI Taxonomy" id="999810"/>
    <lineage>
        <taxon>Eukaryota</taxon>
        <taxon>Fungi</taxon>
        <taxon>Dikarya</taxon>
        <taxon>Ascomycota</taxon>
        <taxon>Pezizomycotina</taxon>
        <taxon>Leotiomycetes</taxon>
        <taxon>Helotiales</taxon>
        <taxon>Sclerotiniaceae</taxon>
        <taxon>Botrytis</taxon>
    </lineage>
</organism>
<evidence type="ECO:0000313" key="2">
    <source>
        <dbReference type="Proteomes" id="UP000008177"/>
    </source>
</evidence>
<evidence type="ECO:0000313" key="1">
    <source>
        <dbReference type="EMBL" id="CCD50340.1"/>
    </source>
</evidence>
<name>G2YEU7_BOTF4</name>
<dbReference type="HOGENOM" id="CLU_3106093_0_0_1"/>
<dbReference type="EMBL" id="FQ790325">
    <property type="protein sequence ID" value="CCD50340.1"/>
    <property type="molecule type" value="Genomic_DNA"/>
</dbReference>
<gene>
    <name evidence="1" type="ORF">BofuT4_uP090270.1</name>
</gene>
<proteinExistence type="predicted"/>
<accession>G2YEU7</accession>